<keyword evidence="5" id="KW-1185">Reference proteome</keyword>
<evidence type="ECO:0000313" key="5">
    <source>
        <dbReference type="Proteomes" id="UP000677054"/>
    </source>
</evidence>
<organism evidence="4">
    <name type="scientific">Darwinula stevensoni</name>
    <dbReference type="NCBI Taxonomy" id="69355"/>
    <lineage>
        <taxon>Eukaryota</taxon>
        <taxon>Metazoa</taxon>
        <taxon>Ecdysozoa</taxon>
        <taxon>Arthropoda</taxon>
        <taxon>Crustacea</taxon>
        <taxon>Oligostraca</taxon>
        <taxon>Ostracoda</taxon>
        <taxon>Podocopa</taxon>
        <taxon>Podocopida</taxon>
        <taxon>Darwinulocopina</taxon>
        <taxon>Darwinuloidea</taxon>
        <taxon>Darwinulidae</taxon>
        <taxon>Darwinula</taxon>
    </lineage>
</organism>
<comment type="similarity">
    <text evidence="1">Belongs to the patched family.</text>
</comment>
<dbReference type="GO" id="GO:0016020">
    <property type="term" value="C:membrane"/>
    <property type="evidence" value="ECO:0007669"/>
    <property type="project" value="TreeGrafter"/>
</dbReference>
<dbReference type="InterPro" id="IPR000731">
    <property type="entry name" value="SSD"/>
</dbReference>
<dbReference type="PANTHER" id="PTHR10796:SF130">
    <property type="entry name" value="PATCHED DOMAIN-CONTAINING PROTEIN 3-LIKE PROTEIN"/>
    <property type="match status" value="1"/>
</dbReference>
<dbReference type="PROSITE" id="PS50156">
    <property type="entry name" value="SSD"/>
    <property type="match status" value="1"/>
</dbReference>
<dbReference type="AlphaFoldDB" id="A0A7R8X990"/>
<dbReference type="EMBL" id="CAJPEV010000344">
    <property type="protein sequence ID" value="CAG0884248.1"/>
    <property type="molecule type" value="Genomic_DNA"/>
</dbReference>
<feature type="domain" description="SSD" evidence="3">
    <location>
        <begin position="1"/>
        <end position="46"/>
    </location>
</feature>
<dbReference type="PANTHER" id="PTHR10796">
    <property type="entry name" value="PATCHED-RELATED"/>
    <property type="match status" value="1"/>
</dbReference>
<reference evidence="4" key="1">
    <citation type="submission" date="2020-11" db="EMBL/GenBank/DDBJ databases">
        <authorList>
            <person name="Tran Van P."/>
        </authorList>
    </citation>
    <scope>NUCLEOTIDE SEQUENCE</scope>
</reference>
<evidence type="ECO:0000313" key="4">
    <source>
        <dbReference type="EMBL" id="CAD7242967.1"/>
    </source>
</evidence>
<keyword evidence="2" id="KW-1133">Transmembrane helix</keyword>
<dbReference type="InterPro" id="IPR053958">
    <property type="entry name" value="HMGCR/SNAP/NPC1-like_SSD"/>
</dbReference>
<feature type="transmembrane region" description="Helical" evidence="2">
    <location>
        <begin position="23"/>
        <end position="46"/>
    </location>
</feature>
<dbReference type="OrthoDB" id="6510177at2759"/>
<protein>
    <recommendedName>
        <fullName evidence="3">SSD domain-containing protein</fullName>
    </recommendedName>
</protein>
<dbReference type="InterPro" id="IPR051697">
    <property type="entry name" value="Patched_domain-protein"/>
</dbReference>
<proteinExistence type="inferred from homology"/>
<keyword evidence="2" id="KW-0812">Transmembrane</keyword>
<dbReference type="Pfam" id="PF12349">
    <property type="entry name" value="Sterol-sensing"/>
    <property type="match status" value="1"/>
</dbReference>
<sequence length="183" mass="21650">MEDSIILCFPFDQKVPVLRSFCFYTTVGIFFVYVMTLIFMVPIMSLDERRRDSGREGCLCIRLPADYKKNRCSQKLLLDVFFHRFFGPLLVNPLRTEKFTYYRGNADYFREKEALEELFNRLSALPGIKNRTTEFWFHSFLEYLKDEGVQLDQSNICMRNCSSYSMMSKADFKSENSDKTTVE</sequence>
<accession>A0A7R8X990</accession>
<keyword evidence="2" id="KW-0472">Membrane</keyword>
<evidence type="ECO:0000256" key="2">
    <source>
        <dbReference type="SAM" id="Phobius"/>
    </source>
</evidence>
<dbReference type="EMBL" id="LR899861">
    <property type="protein sequence ID" value="CAD7242967.1"/>
    <property type="molecule type" value="Genomic_DNA"/>
</dbReference>
<gene>
    <name evidence="4" type="ORF">DSTB1V02_LOCUS2905</name>
</gene>
<evidence type="ECO:0000259" key="3">
    <source>
        <dbReference type="PROSITE" id="PS50156"/>
    </source>
</evidence>
<evidence type="ECO:0000256" key="1">
    <source>
        <dbReference type="ARBA" id="ARBA00005585"/>
    </source>
</evidence>
<dbReference type="Proteomes" id="UP000677054">
    <property type="component" value="Unassembled WGS sequence"/>
</dbReference>
<name>A0A7R8X990_9CRUS</name>